<proteinExistence type="predicted"/>
<dbReference type="EMBL" id="GGEC01040639">
    <property type="protein sequence ID" value="MBX21123.1"/>
    <property type="molecule type" value="Transcribed_RNA"/>
</dbReference>
<reference evidence="1" key="1">
    <citation type="submission" date="2018-02" db="EMBL/GenBank/DDBJ databases">
        <title>Rhizophora mucronata_Transcriptome.</title>
        <authorList>
            <person name="Meera S.P."/>
            <person name="Sreeshan A."/>
            <person name="Augustine A."/>
        </authorList>
    </citation>
    <scope>NUCLEOTIDE SEQUENCE</scope>
    <source>
        <tissue evidence="1">Leaf</tissue>
    </source>
</reference>
<sequence>MVPTERNKNFTFFFLEAKGRIRKILSIAAFPSTIILRNPLA</sequence>
<evidence type="ECO:0000313" key="1">
    <source>
        <dbReference type="EMBL" id="MBX21123.1"/>
    </source>
</evidence>
<name>A0A2P2LT58_RHIMU</name>
<accession>A0A2P2LT58</accession>
<protein>
    <submittedName>
        <fullName evidence="1">Uncharacterized protein</fullName>
    </submittedName>
</protein>
<dbReference type="AlphaFoldDB" id="A0A2P2LT58"/>
<organism evidence="1">
    <name type="scientific">Rhizophora mucronata</name>
    <name type="common">Asiatic mangrove</name>
    <dbReference type="NCBI Taxonomy" id="61149"/>
    <lineage>
        <taxon>Eukaryota</taxon>
        <taxon>Viridiplantae</taxon>
        <taxon>Streptophyta</taxon>
        <taxon>Embryophyta</taxon>
        <taxon>Tracheophyta</taxon>
        <taxon>Spermatophyta</taxon>
        <taxon>Magnoliopsida</taxon>
        <taxon>eudicotyledons</taxon>
        <taxon>Gunneridae</taxon>
        <taxon>Pentapetalae</taxon>
        <taxon>rosids</taxon>
        <taxon>fabids</taxon>
        <taxon>Malpighiales</taxon>
        <taxon>Rhizophoraceae</taxon>
        <taxon>Rhizophora</taxon>
    </lineage>
</organism>